<feature type="region of interest" description="Disordered" evidence="1">
    <location>
        <begin position="199"/>
        <end position="223"/>
    </location>
</feature>
<feature type="transmembrane region" description="Helical" evidence="2">
    <location>
        <begin position="134"/>
        <end position="156"/>
    </location>
</feature>
<dbReference type="AlphaFoldDB" id="A0A9P4UKA6"/>
<gene>
    <name evidence="3" type="ORF">K431DRAFT_298531</name>
</gene>
<sequence>MINRRQHNTCINGQQFYVCFGFSGCCAVDPCTGTAGQTISCPSTTRTSYSKSQVPSTRQTTSRETSFRQLTSTPATLSISQVSSQSSNTINASSSVDPVTTTDTQMTTTTSSTAPTGVVSTPADLHNQTNGDGLIAGGVLGGLTILALVVFAIICCRRRRKRHIDEKKQATIRSIRGPMEARCWAPNNTQQRATADVFGPAGHVSKSPSQSHPARSASGKWRSRSSDVKTILIGFYRGPHELSQGDNGLSATFSVPHEKKEPGANGAVGDNITHGSQSSISSSEIETLPPTVIVPHNRQKVRRIHPQEAVEQSERPATTSQCPVLDQSLTPKTLSILSPNSAVSDSPTLGRDSSFLQRIRSLKTTRASRLVDSSLNGRHVLAWNSYDPRHASALGGHIENRENELKLASTMHNTKQKPTPKTPSRDIQKVSPSSMISPSESSFVISPMSDFYRGNG</sequence>
<dbReference type="PROSITE" id="PS51257">
    <property type="entry name" value="PROKAR_LIPOPROTEIN"/>
    <property type="match status" value="1"/>
</dbReference>
<evidence type="ECO:0000313" key="4">
    <source>
        <dbReference type="Proteomes" id="UP000799441"/>
    </source>
</evidence>
<keyword evidence="4" id="KW-1185">Reference proteome</keyword>
<comment type="caution">
    <text evidence="3">The sequence shown here is derived from an EMBL/GenBank/DDBJ whole genome shotgun (WGS) entry which is preliminary data.</text>
</comment>
<dbReference type="EMBL" id="MU003868">
    <property type="protein sequence ID" value="KAF2716578.1"/>
    <property type="molecule type" value="Genomic_DNA"/>
</dbReference>
<feature type="compositionally biased region" description="Low complexity" evidence="1">
    <location>
        <begin position="276"/>
        <end position="286"/>
    </location>
</feature>
<protein>
    <submittedName>
        <fullName evidence="3">Uncharacterized protein</fullName>
    </submittedName>
</protein>
<evidence type="ECO:0000256" key="1">
    <source>
        <dbReference type="SAM" id="MobiDB-lite"/>
    </source>
</evidence>
<evidence type="ECO:0000256" key="2">
    <source>
        <dbReference type="SAM" id="Phobius"/>
    </source>
</evidence>
<keyword evidence="2" id="KW-0472">Membrane</keyword>
<feature type="compositionally biased region" description="Polar residues" evidence="1">
    <location>
        <begin position="315"/>
        <end position="326"/>
    </location>
</feature>
<name>A0A9P4UKA6_9PEZI</name>
<dbReference type="Proteomes" id="UP000799441">
    <property type="component" value="Unassembled WGS sequence"/>
</dbReference>
<accession>A0A9P4UKA6</accession>
<feature type="region of interest" description="Disordered" evidence="1">
    <location>
        <begin position="245"/>
        <end position="287"/>
    </location>
</feature>
<keyword evidence="2" id="KW-0812">Transmembrane</keyword>
<feature type="region of interest" description="Disordered" evidence="1">
    <location>
        <begin position="82"/>
        <end position="119"/>
    </location>
</feature>
<reference evidence="3" key="1">
    <citation type="journal article" date="2020" name="Stud. Mycol.">
        <title>101 Dothideomycetes genomes: a test case for predicting lifestyles and emergence of pathogens.</title>
        <authorList>
            <person name="Haridas S."/>
            <person name="Albert R."/>
            <person name="Binder M."/>
            <person name="Bloem J."/>
            <person name="Labutti K."/>
            <person name="Salamov A."/>
            <person name="Andreopoulos B."/>
            <person name="Baker S."/>
            <person name="Barry K."/>
            <person name="Bills G."/>
            <person name="Bluhm B."/>
            <person name="Cannon C."/>
            <person name="Castanera R."/>
            <person name="Culley D."/>
            <person name="Daum C."/>
            <person name="Ezra D."/>
            <person name="Gonzalez J."/>
            <person name="Henrissat B."/>
            <person name="Kuo A."/>
            <person name="Liang C."/>
            <person name="Lipzen A."/>
            <person name="Lutzoni F."/>
            <person name="Magnuson J."/>
            <person name="Mondo S."/>
            <person name="Nolan M."/>
            <person name="Ohm R."/>
            <person name="Pangilinan J."/>
            <person name="Park H.-J."/>
            <person name="Ramirez L."/>
            <person name="Alfaro M."/>
            <person name="Sun H."/>
            <person name="Tritt A."/>
            <person name="Yoshinaga Y."/>
            <person name="Zwiers L.-H."/>
            <person name="Turgeon B."/>
            <person name="Goodwin S."/>
            <person name="Spatafora J."/>
            <person name="Crous P."/>
            <person name="Grigoriev I."/>
        </authorList>
    </citation>
    <scope>NUCLEOTIDE SEQUENCE</scope>
    <source>
        <strain evidence="3">CBS 116435</strain>
    </source>
</reference>
<feature type="region of interest" description="Disordered" evidence="1">
    <location>
        <begin position="411"/>
        <end position="441"/>
    </location>
</feature>
<organism evidence="3 4">
    <name type="scientific">Polychaeton citri CBS 116435</name>
    <dbReference type="NCBI Taxonomy" id="1314669"/>
    <lineage>
        <taxon>Eukaryota</taxon>
        <taxon>Fungi</taxon>
        <taxon>Dikarya</taxon>
        <taxon>Ascomycota</taxon>
        <taxon>Pezizomycotina</taxon>
        <taxon>Dothideomycetes</taxon>
        <taxon>Dothideomycetidae</taxon>
        <taxon>Capnodiales</taxon>
        <taxon>Capnodiaceae</taxon>
        <taxon>Polychaeton</taxon>
    </lineage>
</organism>
<feature type="region of interest" description="Disordered" evidence="1">
    <location>
        <begin position="42"/>
        <end position="65"/>
    </location>
</feature>
<feature type="compositionally biased region" description="Low complexity" evidence="1">
    <location>
        <begin position="430"/>
        <end position="441"/>
    </location>
</feature>
<proteinExistence type="predicted"/>
<evidence type="ECO:0000313" key="3">
    <source>
        <dbReference type="EMBL" id="KAF2716578.1"/>
    </source>
</evidence>
<feature type="region of interest" description="Disordered" evidence="1">
    <location>
        <begin position="306"/>
        <end position="326"/>
    </location>
</feature>
<keyword evidence="2" id="KW-1133">Transmembrane helix</keyword>